<dbReference type="AlphaFoldDB" id="X1NB41"/>
<sequence>MKPKVLRGPPELIEKLHEMGFKDPILVEETPGESISFFSNNCDMCNKPWTVKCHTSLNPDEKSTFRLCDEHLRHARDKWPNEIRIDYRR</sequence>
<evidence type="ECO:0000313" key="1">
    <source>
        <dbReference type="EMBL" id="GAI41247.1"/>
    </source>
</evidence>
<organism evidence="1">
    <name type="scientific">marine sediment metagenome</name>
    <dbReference type="NCBI Taxonomy" id="412755"/>
    <lineage>
        <taxon>unclassified sequences</taxon>
        <taxon>metagenomes</taxon>
        <taxon>ecological metagenomes</taxon>
    </lineage>
</organism>
<accession>X1NB41</accession>
<comment type="caution">
    <text evidence="1">The sequence shown here is derived from an EMBL/GenBank/DDBJ whole genome shotgun (WGS) entry which is preliminary data.</text>
</comment>
<proteinExistence type="predicted"/>
<gene>
    <name evidence="1" type="ORF">S06H3_50191</name>
</gene>
<name>X1NB41_9ZZZZ</name>
<reference evidence="1" key="1">
    <citation type="journal article" date="2014" name="Front. Microbiol.">
        <title>High frequency of phylogenetically diverse reductive dehalogenase-homologous genes in deep subseafloor sedimentary metagenomes.</title>
        <authorList>
            <person name="Kawai M."/>
            <person name="Futagami T."/>
            <person name="Toyoda A."/>
            <person name="Takaki Y."/>
            <person name="Nishi S."/>
            <person name="Hori S."/>
            <person name="Arai W."/>
            <person name="Tsubouchi T."/>
            <person name="Morono Y."/>
            <person name="Uchiyama I."/>
            <person name="Ito T."/>
            <person name="Fujiyama A."/>
            <person name="Inagaki F."/>
            <person name="Takami H."/>
        </authorList>
    </citation>
    <scope>NUCLEOTIDE SEQUENCE</scope>
    <source>
        <strain evidence="1">Expedition CK06-06</strain>
    </source>
</reference>
<feature type="non-terminal residue" evidence="1">
    <location>
        <position position="89"/>
    </location>
</feature>
<dbReference type="EMBL" id="BARV01031754">
    <property type="protein sequence ID" value="GAI41247.1"/>
    <property type="molecule type" value="Genomic_DNA"/>
</dbReference>
<protein>
    <submittedName>
        <fullName evidence="1">Uncharacterized protein</fullName>
    </submittedName>
</protein>